<dbReference type="KEGG" id="aagg:ETAA8_28520"/>
<evidence type="ECO:0000313" key="2">
    <source>
        <dbReference type="Proteomes" id="UP000315017"/>
    </source>
</evidence>
<name>A0A517YCA0_9BACT</name>
<dbReference type="Proteomes" id="UP000315017">
    <property type="component" value="Chromosome"/>
</dbReference>
<evidence type="ECO:0000313" key="1">
    <source>
        <dbReference type="EMBL" id="QDU27762.1"/>
    </source>
</evidence>
<gene>
    <name evidence="1" type="ORF">ETAA8_28520</name>
</gene>
<dbReference type="EMBL" id="CP036274">
    <property type="protein sequence ID" value="QDU27762.1"/>
    <property type="molecule type" value="Genomic_DNA"/>
</dbReference>
<dbReference type="RefSeq" id="WP_145088910.1">
    <property type="nucleotide sequence ID" value="NZ_CP036274.1"/>
</dbReference>
<protein>
    <submittedName>
        <fullName evidence="1">Uncharacterized protein</fullName>
    </submittedName>
</protein>
<proteinExistence type="predicted"/>
<dbReference type="AlphaFoldDB" id="A0A517YCA0"/>
<accession>A0A517YCA0</accession>
<organism evidence="1 2">
    <name type="scientific">Anatilimnocola aggregata</name>
    <dbReference type="NCBI Taxonomy" id="2528021"/>
    <lineage>
        <taxon>Bacteria</taxon>
        <taxon>Pseudomonadati</taxon>
        <taxon>Planctomycetota</taxon>
        <taxon>Planctomycetia</taxon>
        <taxon>Pirellulales</taxon>
        <taxon>Pirellulaceae</taxon>
        <taxon>Anatilimnocola</taxon>
    </lineage>
</organism>
<reference evidence="1 2" key="1">
    <citation type="submission" date="2019-02" db="EMBL/GenBank/DDBJ databases">
        <title>Deep-cultivation of Planctomycetes and their phenomic and genomic characterization uncovers novel biology.</title>
        <authorList>
            <person name="Wiegand S."/>
            <person name="Jogler M."/>
            <person name="Boedeker C."/>
            <person name="Pinto D."/>
            <person name="Vollmers J."/>
            <person name="Rivas-Marin E."/>
            <person name="Kohn T."/>
            <person name="Peeters S.H."/>
            <person name="Heuer A."/>
            <person name="Rast P."/>
            <person name="Oberbeckmann S."/>
            <person name="Bunk B."/>
            <person name="Jeske O."/>
            <person name="Meyerdierks A."/>
            <person name="Storesund J.E."/>
            <person name="Kallscheuer N."/>
            <person name="Luecker S."/>
            <person name="Lage O.M."/>
            <person name="Pohl T."/>
            <person name="Merkel B.J."/>
            <person name="Hornburger P."/>
            <person name="Mueller R.-W."/>
            <person name="Bruemmer F."/>
            <person name="Labrenz M."/>
            <person name="Spormann A.M."/>
            <person name="Op den Camp H."/>
            <person name="Overmann J."/>
            <person name="Amann R."/>
            <person name="Jetten M.S.M."/>
            <person name="Mascher T."/>
            <person name="Medema M.H."/>
            <person name="Devos D.P."/>
            <person name="Kaster A.-K."/>
            <person name="Ovreas L."/>
            <person name="Rohde M."/>
            <person name="Galperin M.Y."/>
            <person name="Jogler C."/>
        </authorList>
    </citation>
    <scope>NUCLEOTIDE SEQUENCE [LARGE SCALE GENOMIC DNA]</scope>
    <source>
        <strain evidence="1 2">ETA_A8</strain>
    </source>
</reference>
<keyword evidence="2" id="KW-1185">Reference proteome</keyword>
<sequence length="73" mass="7884">MTSVVIPARCDNAAASPPNVTFLDVTDDNGRLLLRTFNTAEAAAYKHAWDSVQAPGVNRCRIEQRSATLPARA</sequence>